<organism evidence="4 5">
    <name type="scientific">Sphaerochaeta pleomorpha (strain ATCC BAA-1885 / DSM 22778 / Grapes)</name>
    <dbReference type="NCBI Taxonomy" id="158190"/>
    <lineage>
        <taxon>Bacteria</taxon>
        <taxon>Pseudomonadati</taxon>
        <taxon>Spirochaetota</taxon>
        <taxon>Spirochaetia</taxon>
        <taxon>Spirochaetales</taxon>
        <taxon>Sphaerochaetaceae</taxon>
        <taxon>Sphaerochaeta</taxon>
    </lineage>
</organism>
<name>G8QR40_SPHPG</name>
<dbReference type="CDD" id="cd00685">
    <property type="entry name" value="Trans_IPPS_HT"/>
    <property type="match status" value="1"/>
</dbReference>
<dbReference type="InterPro" id="IPR008949">
    <property type="entry name" value="Isoprenoid_synthase_dom_sf"/>
</dbReference>
<dbReference type="GO" id="GO:0004659">
    <property type="term" value="F:prenyltransferase activity"/>
    <property type="evidence" value="ECO:0007669"/>
    <property type="project" value="InterPro"/>
</dbReference>
<dbReference type="AlphaFoldDB" id="G8QR40"/>
<sequence>MDLDFGYDQSEAIITAPLWVVLNIPSPYNPHMQHWLNQIETELNRIFPASFDQKWIDWMLDCSTLGADKNVFNHFCEPAKDLLARGGKRWRPLLMMLTAKMLGGEPALELAEKLVSLIEMPHNGTLIIDDIEDKSDLRRGKPAVHLMYGEDISINAGNLLYFLPTKAIDESLVEDTVKLRIYQIYAKYMRRVHLGQGMDISWHHDNTKTPTLEEYELMCRLKTGCLAAMGSEVGAALAVDDMNIIRKAGHIAETIGVGFQILDDVINLEKGNPGKRQGDDIVENKKSLPIILYANANPDQNEHLFSVFQFAQSSGYEKASDSIIALIKKIKDSGALEKAKGRAFELFGQAFDEIHELYPPSSERDFLIAMIKDFMTA</sequence>
<keyword evidence="3" id="KW-0808">Transferase</keyword>
<dbReference type="PROSITE" id="PS00723">
    <property type="entry name" value="POLYPRENYL_SYNTHASE_1"/>
    <property type="match status" value="1"/>
</dbReference>
<keyword evidence="1" id="KW-0479">Metal-binding</keyword>
<dbReference type="PROSITE" id="PS00444">
    <property type="entry name" value="POLYPRENYL_SYNTHASE_2"/>
    <property type="match status" value="1"/>
</dbReference>
<dbReference type="Gene3D" id="1.10.600.10">
    <property type="entry name" value="Farnesyl Diphosphate Synthase"/>
    <property type="match status" value="1"/>
</dbReference>
<keyword evidence="5" id="KW-1185">Reference proteome</keyword>
<comment type="similarity">
    <text evidence="3">Belongs to the FPP/GGPP synthase family.</text>
</comment>
<proteinExistence type="inferred from homology"/>
<dbReference type="SFLD" id="SFLDS00005">
    <property type="entry name" value="Isoprenoid_Synthase_Type_I"/>
    <property type="match status" value="1"/>
</dbReference>
<evidence type="ECO:0000313" key="4">
    <source>
        <dbReference type="EMBL" id="AEV30975.1"/>
    </source>
</evidence>
<dbReference type="Proteomes" id="UP000005632">
    <property type="component" value="Chromosome"/>
</dbReference>
<protein>
    <submittedName>
        <fullName evidence="4">Geranylgeranyl pyrophosphate synthase</fullName>
    </submittedName>
</protein>
<dbReference type="Pfam" id="PF00348">
    <property type="entry name" value="polyprenyl_synt"/>
    <property type="match status" value="1"/>
</dbReference>
<dbReference type="eggNOG" id="COG0142">
    <property type="taxonomic scope" value="Bacteria"/>
</dbReference>
<evidence type="ECO:0000313" key="5">
    <source>
        <dbReference type="Proteomes" id="UP000005632"/>
    </source>
</evidence>
<evidence type="ECO:0000256" key="2">
    <source>
        <dbReference type="ARBA" id="ARBA00022842"/>
    </source>
</evidence>
<dbReference type="OrthoDB" id="9805316at2"/>
<dbReference type="KEGG" id="sgp:SpiGrapes_3230"/>
<evidence type="ECO:0000256" key="3">
    <source>
        <dbReference type="RuleBase" id="RU004466"/>
    </source>
</evidence>
<keyword evidence="2" id="KW-0460">Magnesium</keyword>
<evidence type="ECO:0000256" key="1">
    <source>
        <dbReference type="ARBA" id="ARBA00022723"/>
    </source>
</evidence>
<dbReference type="HOGENOM" id="CLU_014015_2_1_12"/>
<dbReference type="SUPFAM" id="SSF48576">
    <property type="entry name" value="Terpenoid synthases"/>
    <property type="match status" value="1"/>
</dbReference>
<dbReference type="PANTHER" id="PTHR12001:SF44">
    <property type="entry name" value="GERANYLGERANYL PYROPHOSPHATE SYNTHASE"/>
    <property type="match status" value="1"/>
</dbReference>
<dbReference type="InterPro" id="IPR000092">
    <property type="entry name" value="Polyprenyl_synt"/>
</dbReference>
<gene>
    <name evidence="4" type="ordered locus">SpiGrapes_3230</name>
</gene>
<dbReference type="InterPro" id="IPR033749">
    <property type="entry name" value="Polyprenyl_synt_CS"/>
</dbReference>
<dbReference type="GO" id="GO:0046872">
    <property type="term" value="F:metal ion binding"/>
    <property type="evidence" value="ECO:0007669"/>
    <property type="project" value="UniProtKB-KW"/>
</dbReference>
<dbReference type="EMBL" id="CP003155">
    <property type="protein sequence ID" value="AEV30975.1"/>
    <property type="molecule type" value="Genomic_DNA"/>
</dbReference>
<reference evidence="4 5" key="1">
    <citation type="submission" date="2011-11" db="EMBL/GenBank/DDBJ databases">
        <title>Complete sequence of Spirochaeta sp. grapes.</title>
        <authorList>
            <consortium name="US DOE Joint Genome Institute"/>
            <person name="Lucas S."/>
            <person name="Han J."/>
            <person name="Lapidus A."/>
            <person name="Cheng J.-F."/>
            <person name="Goodwin L."/>
            <person name="Pitluck S."/>
            <person name="Peters L."/>
            <person name="Ovchinnikova G."/>
            <person name="Munk A.C."/>
            <person name="Detter J.C."/>
            <person name="Han C."/>
            <person name="Tapia R."/>
            <person name="Land M."/>
            <person name="Hauser L."/>
            <person name="Kyrpides N."/>
            <person name="Ivanova N."/>
            <person name="Pagani I."/>
            <person name="Ritalahtilisa K."/>
            <person name="Loeffler F."/>
            <person name="Woyke T."/>
        </authorList>
    </citation>
    <scope>NUCLEOTIDE SEQUENCE [LARGE SCALE GENOMIC DNA]</scope>
    <source>
        <strain evidence="5">ATCC BAA-1885 / DSM 22778 / Grapes</strain>
    </source>
</reference>
<dbReference type="STRING" id="158190.SpiGrapes_3230"/>
<dbReference type="PANTHER" id="PTHR12001">
    <property type="entry name" value="GERANYLGERANYL PYROPHOSPHATE SYNTHASE"/>
    <property type="match status" value="1"/>
</dbReference>
<dbReference type="GO" id="GO:0008299">
    <property type="term" value="P:isoprenoid biosynthetic process"/>
    <property type="evidence" value="ECO:0007669"/>
    <property type="project" value="InterPro"/>
</dbReference>
<accession>G8QR40</accession>